<comment type="caution">
    <text evidence="2">The sequence shown here is derived from an EMBL/GenBank/DDBJ whole genome shotgun (WGS) entry which is preliminary data.</text>
</comment>
<gene>
    <name evidence="2" type="ORF">CWD94_20440</name>
</gene>
<dbReference type="CDD" id="cd04301">
    <property type="entry name" value="NAT_SF"/>
    <property type="match status" value="1"/>
</dbReference>
<dbReference type="InterPro" id="IPR000182">
    <property type="entry name" value="GNAT_dom"/>
</dbReference>
<dbReference type="GO" id="GO:0016747">
    <property type="term" value="F:acyltransferase activity, transferring groups other than amino-acyl groups"/>
    <property type="evidence" value="ECO:0007669"/>
    <property type="project" value="InterPro"/>
</dbReference>
<organism evidence="2 3">
    <name type="scientific">Lysinibacillus xylanilyticus</name>
    <dbReference type="NCBI Taxonomy" id="582475"/>
    <lineage>
        <taxon>Bacteria</taxon>
        <taxon>Bacillati</taxon>
        <taxon>Bacillota</taxon>
        <taxon>Bacilli</taxon>
        <taxon>Bacillales</taxon>
        <taxon>Bacillaceae</taxon>
        <taxon>Lysinibacillus</taxon>
    </lineage>
</organism>
<dbReference type="InterPro" id="IPR016181">
    <property type="entry name" value="Acyl_CoA_acyltransferase"/>
</dbReference>
<dbReference type="Pfam" id="PF00583">
    <property type="entry name" value="Acetyltransf_1"/>
    <property type="match status" value="1"/>
</dbReference>
<protein>
    <submittedName>
        <fullName evidence="2">Spermidine acetyltransferase</fullName>
    </submittedName>
</protein>
<dbReference type="SUPFAM" id="SSF55729">
    <property type="entry name" value="Acyl-CoA N-acyltransferases (Nat)"/>
    <property type="match status" value="1"/>
</dbReference>
<dbReference type="EMBL" id="PHQY01000662">
    <property type="protein sequence ID" value="PJO41897.1"/>
    <property type="molecule type" value="Genomic_DNA"/>
</dbReference>
<accession>A0A2M9Q1E0</accession>
<dbReference type="RefSeq" id="WP_100544667.1">
    <property type="nucleotide sequence ID" value="NZ_PHQY01000662.1"/>
</dbReference>
<evidence type="ECO:0000259" key="1">
    <source>
        <dbReference type="PROSITE" id="PS51186"/>
    </source>
</evidence>
<name>A0A2M9Q1E0_9BACI</name>
<proteinExistence type="predicted"/>
<reference evidence="2 3" key="1">
    <citation type="submission" date="2017-11" db="EMBL/GenBank/DDBJ databases">
        <title>Bacterial isolate from king chilli rhizosphere.</title>
        <authorList>
            <person name="Takhelmayum P."/>
            <person name="Sarangthem I."/>
        </authorList>
    </citation>
    <scope>NUCLEOTIDE SEQUENCE [LARGE SCALE GENOMIC DNA]</scope>
    <source>
        <strain evidence="3">t26</strain>
    </source>
</reference>
<sequence length="146" mass="16970">MISLRSIDQSNWEACIQLKPKEEQEGFIASNLYSIAESKFLPHMKIKAIYYVEMLIGFAMYGIDSDDGNYWIYRFMIDEQFQGRGHGKSAMKLIIKDIQSRDDRTDVIWLGYQPDNEQARKLYASVGFEEEGIALWGEMLAKYNFG</sequence>
<dbReference type="Proteomes" id="UP000232101">
    <property type="component" value="Unassembled WGS sequence"/>
</dbReference>
<evidence type="ECO:0000313" key="3">
    <source>
        <dbReference type="Proteomes" id="UP000232101"/>
    </source>
</evidence>
<keyword evidence="2" id="KW-0808">Transferase</keyword>
<dbReference type="AlphaFoldDB" id="A0A2M9Q1E0"/>
<dbReference type="PROSITE" id="PS51186">
    <property type="entry name" value="GNAT"/>
    <property type="match status" value="1"/>
</dbReference>
<evidence type="ECO:0000313" key="2">
    <source>
        <dbReference type="EMBL" id="PJO41897.1"/>
    </source>
</evidence>
<feature type="domain" description="N-acetyltransferase" evidence="1">
    <location>
        <begin position="2"/>
        <end position="146"/>
    </location>
</feature>
<dbReference type="Gene3D" id="3.40.630.30">
    <property type="match status" value="1"/>
</dbReference>